<gene>
    <name evidence="1" type="ORF">G2W53_027715</name>
</gene>
<dbReference type="EMBL" id="JAAIUW010000008">
    <property type="protein sequence ID" value="KAF7822260.1"/>
    <property type="molecule type" value="Genomic_DNA"/>
</dbReference>
<proteinExistence type="predicted"/>
<comment type="caution">
    <text evidence="1">The sequence shown here is derived from an EMBL/GenBank/DDBJ whole genome shotgun (WGS) entry which is preliminary data.</text>
</comment>
<name>A0A834WGA3_9FABA</name>
<accession>A0A834WGA3</accession>
<protein>
    <submittedName>
        <fullName evidence="1">Uncharacterized protein</fullName>
    </submittedName>
</protein>
<evidence type="ECO:0000313" key="1">
    <source>
        <dbReference type="EMBL" id="KAF7822260.1"/>
    </source>
</evidence>
<keyword evidence="2" id="KW-1185">Reference proteome</keyword>
<reference evidence="1" key="1">
    <citation type="submission" date="2020-09" db="EMBL/GenBank/DDBJ databases">
        <title>Genome-Enabled Discovery of Anthraquinone Biosynthesis in Senna tora.</title>
        <authorList>
            <person name="Kang S.-H."/>
            <person name="Pandey R.P."/>
            <person name="Lee C.-M."/>
            <person name="Sim J.-S."/>
            <person name="Jeong J.-T."/>
            <person name="Choi B.-S."/>
            <person name="Jung M."/>
            <person name="Ginzburg D."/>
            <person name="Zhao K."/>
            <person name="Won S.Y."/>
            <person name="Oh T.-J."/>
            <person name="Yu Y."/>
            <person name="Kim N.-H."/>
            <person name="Lee O.R."/>
            <person name="Lee T.-H."/>
            <person name="Bashyal P."/>
            <person name="Kim T.-S."/>
            <person name="Lee W.-H."/>
            <person name="Kawkins C."/>
            <person name="Kim C.-K."/>
            <person name="Kim J.S."/>
            <person name="Ahn B.O."/>
            <person name="Rhee S.Y."/>
            <person name="Sohng J.K."/>
        </authorList>
    </citation>
    <scope>NUCLEOTIDE SEQUENCE</scope>
    <source>
        <tissue evidence="1">Leaf</tissue>
    </source>
</reference>
<sequence>MPLPSSLFPSSENRLSPSSAIPFFSDQNLISLSSESLVFGVYAAADKFFDTVSGDLGLDLCLRS</sequence>
<dbReference type="Proteomes" id="UP000634136">
    <property type="component" value="Unassembled WGS sequence"/>
</dbReference>
<evidence type="ECO:0000313" key="2">
    <source>
        <dbReference type="Proteomes" id="UP000634136"/>
    </source>
</evidence>
<dbReference type="AlphaFoldDB" id="A0A834WGA3"/>
<organism evidence="1 2">
    <name type="scientific">Senna tora</name>
    <dbReference type="NCBI Taxonomy" id="362788"/>
    <lineage>
        <taxon>Eukaryota</taxon>
        <taxon>Viridiplantae</taxon>
        <taxon>Streptophyta</taxon>
        <taxon>Embryophyta</taxon>
        <taxon>Tracheophyta</taxon>
        <taxon>Spermatophyta</taxon>
        <taxon>Magnoliopsida</taxon>
        <taxon>eudicotyledons</taxon>
        <taxon>Gunneridae</taxon>
        <taxon>Pentapetalae</taxon>
        <taxon>rosids</taxon>
        <taxon>fabids</taxon>
        <taxon>Fabales</taxon>
        <taxon>Fabaceae</taxon>
        <taxon>Caesalpinioideae</taxon>
        <taxon>Cassia clade</taxon>
        <taxon>Senna</taxon>
    </lineage>
</organism>